<evidence type="ECO:0000313" key="1">
    <source>
        <dbReference type="EMBL" id="SDX87778.1"/>
    </source>
</evidence>
<dbReference type="Pfam" id="PF04891">
    <property type="entry name" value="NifQ"/>
    <property type="match status" value="1"/>
</dbReference>
<sequence>MSALHLSRPLLNAEQVWLASSHGLPNDRWLARMLASQRFGHSALPDGLGLTPADFEVLLQRHFPGLGQAPGAVLPAASHRRDDCQALEQLLLSHRAGNDPSETWMASILAHGCLGGDHLWYDLGLWSRDDLSALLASNFPALAEQNRFNMKWKKFLYRLLCAGRYCRSPSCQDCIEFSECFGPES</sequence>
<dbReference type="EMBL" id="FNNU01000007">
    <property type="protein sequence ID" value="SDX87778.1"/>
    <property type="molecule type" value="Genomic_DNA"/>
</dbReference>
<evidence type="ECO:0000313" key="2">
    <source>
        <dbReference type="Proteomes" id="UP000243778"/>
    </source>
</evidence>
<protein>
    <submittedName>
        <fullName evidence="1">Nitrogen fixation protein NifQ</fullName>
    </submittedName>
</protein>
<gene>
    <name evidence="1" type="ORF">SAMN05216287_3988</name>
</gene>
<dbReference type="GO" id="GO:0030151">
    <property type="term" value="F:molybdenum ion binding"/>
    <property type="evidence" value="ECO:0007669"/>
    <property type="project" value="InterPro"/>
</dbReference>
<name>A0A1H3FBN5_9PSED</name>
<dbReference type="GO" id="GO:0009399">
    <property type="term" value="P:nitrogen fixation"/>
    <property type="evidence" value="ECO:0007669"/>
    <property type="project" value="InterPro"/>
</dbReference>
<dbReference type="RefSeq" id="WP_175534403.1">
    <property type="nucleotide sequence ID" value="NZ_FNNU01000007.1"/>
</dbReference>
<dbReference type="STRING" id="1007099.SAMN05216287_3988"/>
<keyword evidence="2" id="KW-1185">Reference proteome</keyword>
<organism evidence="1 2">
    <name type="scientific">Pseudomonas kuykendallii</name>
    <dbReference type="NCBI Taxonomy" id="1007099"/>
    <lineage>
        <taxon>Bacteria</taxon>
        <taxon>Pseudomonadati</taxon>
        <taxon>Pseudomonadota</taxon>
        <taxon>Gammaproteobacteria</taxon>
        <taxon>Pseudomonadales</taxon>
        <taxon>Pseudomonadaceae</taxon>
        <taxon>Pseudomonas</taxon>
    </lineage>
</organism>
<dbReference type="AlphaFoldDB" id="A0A1H3FBN5"/>
<dbReference type="InterPro" id="IPR006975">
    <property type="entry name" value="NifQ"/>
</dbReference>
<reference evidence="2" key="1">
    <citation type="submission" date="2016-10" db="EMBL/GenBank/DDBJ databases">
        <authorList>
            <person name="Varghese N."/>
            <person name="Submissions S."/>
        </authorList>
    </citation>
    <scope>NUCLEOTIDE SEQUENCE [LARGE SCALE GENOMIC DNA]</scope>
    <source>
        <strain evidence="2">NRRL B-59562</strain>
    </source>
</reference>
<dbReference type="Proteomes" id="UP000243778">
    <property type="component" value="Unassembled WGS sequence"/>
</dbReference>
<proteinExistence type="predicted"/>
<accession>A0A1H3FBN5</accession>